<organism evidence="2 3">
    <name type="scientific">Stephania yunnanensis</name>
    <dbReference type="NCBI Taxonomy" id="152371"/>
    <lineage>
        <taxon>Eukaryota</taxon>
        <taxon>Viridiplantae</taxon>
        <taxon>Streptophyta</taxon>
        <taxon>Embryophyta</taxon>
        <taxon>Tracheophyta</taxon>
        <taxon>Spermatophyta</taxon>
        <taxon>Magnoliopsida</taxon>
        <taxon>Ranunculales</taxon>
        <taxon>Menispermaceae</taxon>
        <taxon>Menispermoideae</taxon>
        <taxon>Cissampelideae</taxon>
        <taxon>Stephania</taxon>
    </lineage>
</organism>
<gene>
    <name evidence="2" type="ORF">Syun_027669</name>
</gene>
<evidence type="ECO:0000256" key="1">
    <source>
        <dbReference type="SAM" id="MobiDB-lite"/>
    </source>
</evidence>
<feature type="region of interest" description="Disordered" evidence="1">
    <location>
        <begin position="165"/>
        <end position="185"/>
    </location>
</feature>
<feature type="compositionally biased region" description="Acidic residues" evidence="1">
    <location>
        <begin position="175"/>
        <end position="185"/>
    </location>
</feature>
<name>A0AAP0HL90_9MAGN</name>
<comment type="caution">
    <text evidence="2">The sequence shown here is derived from an EMBL/GenBank/DDBJ whole genome shotgun (WGS) entry which is preliminary data.</text>
</comment>
<sequence>MRPTLSPARYFAVASAPHAAARPSTLSLCLRICLTASASASASSLPQLKGYNPSSGEGSGRRSSGRSSGISGASRDHRYHHLGHSHPPSRDDATPPAQSSQGQQTLHQHSLHPLTPIELLRKDIKDMETSLLRVMQDNMLSRHEFREFQERLARMEQALIDRLGISFGPPRDVPDDSETDDDLDD</sequence>
<feature type="compositionally biased region" description="Polar residues" evidence="1">
    <location>
        <begin position="96"/>
        <end position="108"/>
    </location>
</feature>
<evidence type="ECO:0000313" key="3">
    <source>
        <dbReference type="Proteomes" id="UP001420932"/>
    </source>
</evidence>
<feature type="region of interest" description="Disordered" evidence="1">
    <location>
        <begin position="44"/>
        <end position="114"/>
    </location>
</feature>
<dbReference type="AlphaFoldDB" id="A0AAP0HL90"/>
<feature type="compositionally biased region" description="Low complexity" evidence="1">
    <location>
        <begin position="61"/>
        <end position="73"/>
    </location>
</feature>
<dbReference type="EMBL" id="JBBNAF010000012">
    <property type="protein sequence ID" value="KAK9092758.1"/>
    <property type="molecule type" value="Genomic_DNA"/>
</dbReference>
<reference evidence="2 3" key="1">
    <citation type="submission" date="2024-01" db="EMBL/GenBank/DDBJ databases">
        <title>Genome assemblies of Stephania.</title>
        <authorList>
            <person name="Yang L."/>
        </authorList>
    </citation>
    <scope>NUCLEOTIDE SEQUENCE [LARGE SCALE GENOMIC DNA]</scope>
    <source>
        <strain evidence="2">YNDBR</strain>
        <tissue evidence="2">Leaf</tissue>
    </source>
</reference>
<accession>A0AAP0HL90</accession>
<evidence type="ECO:0000313" key="2">
    <source>
        <dbReference type="EMBL" id="KAK9092758.1"/>
    </source>
</evidence>
<dbReference type="Proteomes" id="UP001420932">
    <property type="component" value="Unassembled WGS sequence"/>
</dbReference>
<proteinExistence type="predicted"/>
<protein>
    <submittedName>
        <fullName evidence="2">Uncharacterized protein</fullName>
    </submittedName>
</protein>
<keyword evidence="3" id="KW-1185">Reference proteome</keyword>